<dbReference type="GO" id="GO:0015074">
    <property type="term" value="P:DNA integration"/>
    <property type="evidence" value="ECO:0007669"/>
    <property type="project" value="InterPro"/>
</dbReference>
<dbReference type="GeneTree" id="ENSGT01150000286900"/>
<dbReference type="AlphaFoldDB" id="A0A8C6NM28"/>
<dbReference type="Proteomes" id="UP000694548">
    <property type="component" value="Chromosome sgr11"/>
</dbReference>
<dbReference type="InterPro" id="IPR002492">
    <property type="entry name" value="Transposase_Tc1-like"/>
</dbReference>
<evidence type="ECO:0000313" key="3">
    <source>
        <dbReference type="Proteomes" id="UP000694548"/>
    </source>
</evidence>
<sequence length="346" mass="39109">MGKTADLTAVQKAIIDTLKQEGKTQKEISEQTGCSQSAVSRHLSGKSVGRKKCGRKRCPMRRGDWTLRKIVEKDRFQTLGDLRKQWTESGVETSRATVYRYVQEMGHRCRIPQVKPLLNQKQQQKRLTWATEKQHRTLAQWSKVLFSDESKFCMSFGNQGARVWRKTGQREMPKCLKSSVRCPQSVMSGVPCQLLVLVHCVLSRAGSMQLSIGRFWSTSCFHLLKSFMEMISFSSTTWHLLTVPKPLVNGLLTMVLLSCCLAARRSWVRFPAWDLSAWSLHVLPVHVWVLSGFLPQSKNMTVRLIGLSKLSSGVSVCVHDCLSCVSLCCPAMDWLSVQGVPRLIAH</sequence>
<protein>
    <recommendedName>
        <fullName evidence="1">Transposase Tc1-like domain-containing protein</fullName>
    </recommendedName>
</protein>
<reference evidence="2" key="2">
    <citation type="submission" date="2025-08" db="UniProtKB">
        <authorList>
            <consortium name="Ensembl"/>
        </authorList>
    </citation>
    <scope>IDENTIFICATION</scope>
</reference>
<dbReference type="Ensembl" id="ENSNFUT00015011295.1">
    <property type="protein sequence ID" value="ENSNFUP00015010751.1"/>
    <property type="gene ID" value="ENSNFUG00015005311.1"/>
</dbReference>
<dbReference type="GO" id="GO:0003677">
    <property type="term" value="F:DNA binding"/>
    <property type="evidence" value="ECO:0007669"/>
    <property type="project" value="InterPro"/>
</dbReference>
<accession>A0A8C6NM28</accession>
<name>A0A8C6NM28_NOTFU</name>
<dbReference type="InterPro" id="IPR036397">
    <property type="entry name" value="RNaseH_sf"/>
</dbReference>
<dbReference type="GO" id="GO:0006313">
    <property type="term" value="P:DNA transposition"/>
    <property type="evidence" value="ECO:0007669"/>
    <property type="project" value="InterPro"/>
</dbReference>
<dbReference type="InterPro" id="IPR009057">
    <property type="entry name" value="Homeodomain-like_sf"/>
</dbReference>
<organism evidence="2 3">
    <name type="scientific">Nothobranchius furzeri</name>
    <name type="common">Turquoise killifish</name>
    <dbReference type="NCBI Taxonomy" id="105023"/>
    <lineage>
        <taxon>Eukaryota</taxon>
        <taxon>Metazoa</taxon>
        <taxon>Chordata</taxon>
        <taxon>Craniata</taxon>
        <taxon>Vertebrata</taxon>
        <taxon>Euteleostomi</taxon>
        <taxon>Actinopterygii</taxon>
        <taxon>Neopterygii</taxon>
        <taxon>Teleostei</taxon>
        <taxon>Neoteleostei</taxon>
        <taxon>Acanthomorphata</taxon>
        <taxon>Ovalentaria</taxon>
        <taxon>Atherinomorphae</taxon>
        <taxon>Cyprinodontiformes</taxon>
        <taxon>Nothobranchiidae</taxon>
        <taxon>Nothobranchius</taxon>
    </lineage>
</organism>
<dbReference type="Pfam" id="PF01498">
    <property type="entry name" value="HTH_Tnp_Tc3_2"/>
    <property type="match status" value="1"/>
</dbReference>
<dbReference type="SUPFAM" id="SSF46689">
    <property type="entry name" value="Homeodomain-like"/>
    <property type="match status" value="1"/>
</dbReference>
<feature type="domain" description="Transposase Tc1-like" evidence="1">
    <location>
        <begin position="67"/>
        <end position="133"/>
    </location>
</feature>
<dbReference type="InterPro" id="IPR011991">
    <property type="entry name" value="ArsR-like_HTH"/>
</dbReference>
<dbReference type="Gene3D" id="1.10.10.60">
    <property type="entry name" value="Homeodomain-like"/>
    <property type="match status" value="1"/>
</dbReference>
<reference evidence="2" key="1">
    <citation type="submission" date="2014-08" db="EMBL/GenBank/DDBJ databases">
        <authorList>
            <person name="Senf B."/>
            <person name="Petzold A."/>
            <person name="Downie B.R."/>
            <person name="Koch P."/>
            <person name="Platzer M."/>
        </authorList>
    </citation>
    <scope>NUCLEOTIDE SEQUENCE [LARGE SCALE GENOMIC DNA]</scope>
    <source>
        <strain evidence="2">GRZ</strain>
    </source>
</reference>
<dbReference type="CDD" id="cd00090">
    <property type="entry name" value="HTH_ARSR"/>
    <property type="match status" value="1"/>
</dbReference>
<keyword evidence="3" id="KW-1185">Reference proteome</keyword>
<reference evidence="2" key="3">
    <citation type="submission" date="2025-09" db="UniProtKB">
        <authorList>
            <consortium name="Ensembl"/>
        </authorList>
    </citation>
    <scope>IDENTIFICATION</scope>
</reference>
<dbReference type="Gene3D" id="3.30.420.10">
    <property type="entry name" value="Ribonuclease H-like superfamily/Ribonuclease H"/>
    <property type="match status" value="1"/>
</dbReference>
<proteinExistence type="predicted"/>
<evidence type="ECO:0000259" key="1">
    <source>
        <dbReference type="Pfam" id="PF01498"/>
    </source>
</evidence>
<evidence type="ECO:0000313" key="2">
    <source>
        <dbReference type="Ensembl" id="ENSNFUP00015010751.1"/>
    </source>
</evidence>